<feature type="region of interest" description="Disordered" evidence="7">
    <location>
        <begin position="507"/>
        <end position="559"/>
    </location>
</feature>
<feature type="transmembrane region" description="Helical" evidence="8">
    <location>
        <begin position="286"/>
        <end position="307"/>
    </location>
</feature>
<feature type="transmembrane region" description="Helical" evidence="8">
    <location>
        <begin position="80"/>
        <end position="105"/>
    </location>
</feature>
<feature type="transmembrane region" description="Helical" evidence="8">
    <location>
        <begin position="203"/>
        <end position="235"/>
    </location>
</feature>
<evidence type="ECO:0000259" key="9">
    <source>
        <dbReference type="PROSITE" id="PS50855"/>
    </source>
</evidence>
<organism evidence="10 11">
    <name type="scientific">Bradyrhizobium macuxiense</name>
    <dbReference type="NCBI Taxonomy" id="1755647"/>
    <lineage>
        <taxon>Bacteria</taxon>
        <taxon>Pseudomonadati</taxon>
        <taxon>Pseudomonadota</taxon>
        <taxon>Alphaproteobacteria</taxon>
        <taxon>Hyphomicrobiales</taxon>
        <taxon>Nitrobacteraceae</taxon>
        <taxon>Bradyrhizobium</taxon>
    </lineage>
</organism>
<comment type="caution">
    <text evidence="10">The sequence shown here is derived from an EMBL/GenBank/DDBJ whole genome shotgun (WGS) entry which is preliminary data.</text>
</comment>
<feature type="transmembrane region" description="Helical" evidence="8">
    <location>
        <begin position="164"/>
        <end position="191"/>
    </location>
</feature>
<keyword evidence="3 6" id="KW-0812">Transmembrane</keyword>
<gene>
    <name evidence="10" type="ORF">AS156_03650</name>
</gene>
<feature type="transmembrane region" description="Helical" evidence="8">
    <location>
        <begin position="390"/>
        <end position="415"/>
    </location>
</feature>
<proteinExistence type="inferred from homology"/>
<dbReference type="PANTHER" id="PTHR10422">
    <property type="entry name" value="CYTOCHROME C OXIDASE SUBUNIT 1"/>
    <property type="match status" value="1"/>
</dbReference>
<comment type="subcellular location">
    <subcellularLocation>
        <location evidence="1">Membrane</location>
        <topology evidence="1">Multi-pass membrane protein</topology>
    </subcellularLocation>
</comment>
<dbReference type="InterPro" id="IPR000883">
    <property type="entry name" value="Cyt_C_Oxase_1"/>
</dbReference>
<feature type="transmembrane region" description="Helical" evidence="8">
    <location>
        <begin position="255"/>
        <end position="274"/>
    </location>
</feature>
<evidence type="ECO:0000313" key="11">
    <source>
        <dbReference type="Proteomes" id="UP000057737"/>
    </source>
</evidence>
<dbReference type="GO" id="GO:0020037">
    <property type="term" value="F:heme binding"/>
    <property type="evidence" value="ECO:0007669"/>
    <property type="project" value="InterPro"/>
</dbReference>
<dbReference type="InterPro" id="IPR036927">
    <property type="entry name" value="Cyt_c_oxase-like_su1_sf"/>
</dbReference>
<keyword evidence="6" id="KW-0249">Electron transport</keyword>
<dbReference type="RefSeq" id="WP_066506171.1">
    <property type="nucleotide sequence ID" value="NZ_LNCU01000045.1"/>
</dbReference>
<dbReference type="PROSITE" id="PS00077">
    <property type="entry name" value="COX1_CUB"/>
    <property type="match status" value="1"/>
</dbReference>
<evidence type="ECO:0000256" key="7">
    <source>
        <dbReference type="SAM" id="MobiDB-lite"/>
    </source>
</evidence>
<feature type="transmembrane region" description="Helical" evidence="8">
    <location>
        <begin position="319"/>
        <end position="337"/>
    </location>
</feature>
<feature type="domain" description="Cytochrome oxidase subunit I profile" evidence="9">
    <location>
        <begin position="23"/>
        <end position="531"/>
    </location>
</feature>
<keyword evidence="6" id="KW-0408">Iron</keyword>
<reference evidence="10 11" key="1">
    <citation type="submission" date="2015-11" db="EMBL/GenBank/DDBJ databases">
        <title>Draft Genome Sequence of the Strain BR 10303 (Bradyrhizobium sp.) isolated from nodules of Centrolobium paraense.</title>
        <authorList>
            <person name="Zelli J.E."/>
            <person name="Simoes-Araujo J.L."/>
            <person name="Barauna A.C."/>
            <person name="Silva K."/>
        </authorList>
    </citation>
    <scope>NUCLEOTIDE SEQUENCE [LARGE SCALE GENOMIC DNA]</scope>
    <source>
        <strain evidence="10 11">BR 10303</strain>
    </source>
</reference>
<comment type="similarity">
    <text evidence="6">Belongs to the heme-copper respiratory oxidase family.</text>
</comment>
<feature type="transmembrane region" description="Helical" evidence="8">
    <location>
        <begin position="469"/>
        <end position="491"/>
    </location>
</feature>
<feature type="transmembrane region" description="Helical" evidence="8">
    <location>
        <begin position="39"/>
        <end position="60"/>
    </location>
</feature>
<keyword evidence="11" id="KW-1185">Reference proteome</keyword>
<dbReference type="Pfam" id="PF00115">
    <property type="entry name" value="COX1"/>
    <property type="match status" value="1"/>
</dbReference>
<dbReference type="PROSITE" id="PS50855">
    <property type="entry name" value="COX1"/>
    <property type="match status" value="1"/>
</dbReference>
<dbReference type="GO" id="GO:0022904">
    <property type="term" value="P:respiratory electron transport chain"/>
    <property type="evidence" value="ECO:0007669"/>
    <property type="project" value="TreeGrafter"/>
</dbReference>
<sequence length="559" mass="61972">MSEMTLQYAPTEESVATSYLDEGHTVLSWLLTTDHKRIAILYALSITAFFFIGGVAIGLVRLELISPTGWFMTSDEYNRAFTIHGIIMVWFFLVPSIPATMGNFVLPMMIGAPDVAFPRLNLLSWYLYLIGASFTVYVLLSGGVDTGWTFYPPFSSTYSHSSVVPAAIGVFVVGFSSIATGVNFMATVHLLRAPGMTWFRLPLFAWSMYVVSMVMVLATPVLAMSLLLICAERLFGLPIFDASVGGDPVLFQHLFWFYSHPAVYIMILPAMGVVSEVFACFARRRVFGYAFMVYALLTIGVVGFMVWGHHMFVAGQSPLANLIFSFLSFIVAVPSAIKVFNWTATLYRGQIGFEAPMLYALGFLGLFTIGGLTGLFLASVPIDIAATDSYFVVAHFHTIMVGGTVSAFMAGIHYWWPKVTGRRYHEFAAQLAAIAMFLGFNLTFIPQFIMGWLGMPRRYHFYPDVFQIWHVLSSGGAAMLAVAYLMPLGYLGWSLFNGDRAGDNPWGATGLEWQTPSPPPKRNFLRPPQVTSAPYQYHDIGRAREEVEQAPVEGRGDAR</sequence>
<protein>
    <submittedName>
        <fullName evidence="10">Cytochrome C oxidase subunit I</fullName>
    </submittedName>
</protein>
<evidence type="ECO:0000256" key="8">
    <source>
        <dbReference type="SAM" id="Phobius"/>
    </source>
</evidence>
<dbReference type="GO" id="GO:0015990">
    <property type="term" value="P:electron transport coupled proton transport"/>
    <property type="evidence" value="ECO:0007669"/>
    <property type="project" value="TreeGrafter"/>
</dbReference>
<dbReference type="AlphaFoldDB" id="A0A125Q9D9"/>
<feature type="transmembrane region" description="Helical" evidence="8">
    <location>
        <begin position="125"/>
        <end position="144"/>
    </location>
</feature>
<dbReference type="Gene3D" id="1.20.210.10">
    <property type="entry name" value="Cytochrome c oxidase-like, subunit I domain"/>
    <property type="match status" value="1"/>
</dbReference>
<feature type="transmembrane region" description="Helical" evidence="8">
    <location>
        <begin position="358"/>
        <end position="378"/>
    </location>
</feature>
<keyword evidence="2 6" id="KW-0679">Respiratory chain</keyword>
<dbReference type="Proteomes" id="UP000057737">
    <property type="component" value="Unassembled WGS sequence"/>
</dbReference>
<keyword evidence="6" id="KW-0349">Heme</keyword>
<dbReference type="InterPro" id="IPR023615">
    <property type="entry name" value="Cyt_c_Oxase_su1_BS"/>
</dbReference>
<dbReference type="GO" id="GO:0009060">
    <property type="term" value="P:aerobic respiration"/>
    <property type="evidence" value="ECO:0007669"/>
    <property type="project" value="InterPro"/>
</dbReference>
<dbReference type="GO" id="GO:0004129">
    <property type="term" value="F:cytochrome-c oxidase activity"/>
    <property type="evidence" value="ECO:0007669"/>
    <property type="project" value="InterPro"/>
</dbReference>
<evidence type="ECO:0000313" key="10">
    <source>
        <dbReference type="EMBL" id="KWV57067.1"/>
    </source>
</evidence>
<dbReference type="InterPro" id="IPR023616">
    <property type="entry name" value="Cyt_c_oxase-like_su1_dom"/>
</dbReference>
<feature type="transmembrane region" description="Helical" evidence="8">
    <location>
        <begin position="427"/>
        <end position="449"/>
    </location>
</feature>
<evidence type="ECO:0000256" key="5">
    <source>
        <dbReference type="ARBA" id="ARBA00023136"/>
    </source>
</evidence>
<keyword evidence="6" id="KW-0813">Transport</keyword>
<dbReference type="PRINTS" id="PR01165">
    <property type="entry name" value="CYCOXIDASEI"/>
</dbReference>
<evidence type="ECO:0000256" key="6">
    <source>
        <dbReference type="RuleBase" id="RU000370"/>
    </source>
</evidence>
<evidence type="ECO:0000256" key="2">
    <source>
        <dbReference type="ARBA" id="ARBA00022660"/>
    </source>
</evidence>
<dbReference type="SUPFAM" id="SSF81442">
    <property type="entry name" value="Cytochrome c oxidase subunit I-like"/>
    <property type="match status" value="1"/>
</dbReference>
<dbReference type="GO" id="GO:0016020">
    <property type="term" value="C:membrane"/>
    <property type="evidence" value="ECO:0007669"/>
    <property type="project" value="UniProtKB-SubCell"/>
</dbReference>
<dbReference type="EMBL" id="LNCU01000045">
    <property type="protein sequence ID" value="KWV57067.1"/>
    <property type="molecule type" value="Genomic_DNA"/>
</dbReference>
<evidence type="ECO:0000256" key="1">
    <source>
        <dbReference type="ARBA" id="ARBA00004141"/>
    </source>
</evidence>
<keyword evidence="5 8" id="KW-0472">Membrane</keyword>
<evidence type="ECO:0000256" key="4">
    <source>
        <dbReference type="ARBA" id="ARBA00022989"/>
    </source>
</evidence>
<dbReference type="PANTHER" id="PTHR10422:SF18">
    <property type="entry name" value="CYTOCHROME C OXIDASE SUBUNIT 1"/>
    <property type="match status" value="1"/>
</dbReference>
<accession>A0A125Q9D9</accession>
<name>A0A125Q9D9_9BRAD</name>
<keyword evidence="4 8" id="KW-1133">Transmembrane helix</keyword>
<keyword evidence="6" id="KW-0479">Metal-binding</keyword>
<evidence type="ECO:0000256" key="3">
    <source>
        <dbReference type="ARBA" id="ARBA00022692"/>
    </source>
</evidence>